<dbReference type="EMBL" id="CAJFCJ010000003">
    <property type="protein sequence ID" value="CAD5112959.1"/>
    <property type="molecule type" value="Genomic_DNA"/>
</dbReference>
<feature type="compositionally biased region" description="Polar residues" evidence="2">
    <location>
        <begin position="717"/>
        <end position="740"/>
    </location>
</feature>
<keyword evidence="1" id="KW-0175">Coiled coil</keyword>
<feature type="compositionally biased region" description="Basic and acidic residues" evidence="2">
    <location>
        <begin position="1"/>
        <end position="13"/>
    </location>
</feature>
<comment type="caution">
    <text evidence="4">The sequence shown here is derived from an EMBL/GenBank/DDBJ whole genome shotgun (WGS) entry which is preliminary data.</text>
</comment>
<evidence type="ECO:0000259" key="3">
    <source>
        <dbReference type="PROSITE" id="PS00028"/>
    </source>
</evidence>
<gene>
    <name evidence="4" type="ORF">DGYR_LOCUS2014</name>
</gene>
<dbReference type="PROSITE" id="PS00028">
    <property type="entry name" value="ZINC_FINGER_C2H2_1"/>
    <property type="match status" value="1"/>
</dbReference>
<reference evidence="4 5" key="1">
    <citation type="submission" date="2020-08" db="EMBL/GenBank/DDBJ databases">
        <authorList>
            <person name="Hejnol A."/>
        </authorList>
    </citation>
    <scope>NUCLEOTIDE SEQUENCE [LARGE SCALE GENOMIC DNA]</scope>
</reference>
<accession>A0A7I8V9N7</accession>
<feature type="region of interest" description="Disordered" evidence="2">
    <location>
        <begin position="523"/>
        <end position="554"/>
    </location>
</feature>
<protein>
    <submittedName>
        <fullName evidence="4">DgyrCDS2167</fullName>
    </submittedName>
</protein>
<evidence type="ECO:0000256" key="1">
    <source>
        <dbReference type="SAM" id="Coils"/>
    </source>
</evidence>
<feature type="compositionally biased region" description="Polar residues" evidence="2">
    <location>
        <begin position="573"/>
        <end position="586"/>
    </location>
</feature>
<dbReference type="InterPro" id="IPR013087">
    <property type="entry name" value="Znf_C2H2_type"/>
</dbReference>
<feature type="compositionally biased region" description="Polar residues" evidence="2">
    <location>
        <begin position="523"/>
        <end position="535"/>
    </location>
</feature>
<feature type="compositionally biased region" description="Basic and acidic residues" evidence="2">
    <location>
        <begin position="845"/>
        <end position="881"/>
    </location>
</feature>
<feature type="coiled-coil region" evidence="1">
    <location>
        <begin position="612"/>
        <end position="639"/>
    </location>
</feature>
<dbReference type="Proteomes" id="UP000549394">
    <property type="component" value="Unassembled WGS sequence"/>
</dbReference>
<proteinExistence type="predicted"/>
<dbReference type="SMART" id="SM00355">
    <property type="entry name" value="ZnF_C2H2"/>
    <property type="match status" value="3"/>
</dbReference>
<feature type="region of interest" description="Disordered" evidence="2">
    <location>
        <begin position="1"/>
        <end position="35"/>
    </location>
</feature>
<evidence type="ECO:0000256" key="2">
    <source>
        <dbReference type="SAM" id="MobiDB-lite"/>
    </source>
</evidence>
<feature type="domain" description="C2H2-type" evidence="3">
    <location>
        <begin position="184"/>
        <end position="205"/>
    </location>
</feature>
<keyword evidence="5" id="KW-1185">Reference proteome</keyword>
<feature type="compositionally biased region" description="Polar residues" evidence="2">
    <location>
        <begin position="24"/>
        <end position="33"/>
    </location>
</feature>
<feature type="region of interest" description="Disordered" evidence="2">
    <location>
        <begin position="569"/>
        <end position="596"/>
    </location>
</feature>
<evidence type="ECO:0000313" key="5">
    <source>
        <dbReference type="Proteomes" id="UP000549394"/>
    </source>
</evidence>
<feature type="region of interest" description="Disordered" evidence="2">
    <location>
        <begin position="845"/>
        <end position="893"/>
    </location>
</feature>
<organism evidence="4 5">
    <name type="scientific">Dimorphilus gyrociliatus</name>
    <dbReference type="NCBI Taxonomy" id="2664684"/>
    <lineage>
        <taxon>Eukaryota</taxon>
        <taxon>Metazoa</taxon>
        <taxon>Spiralia</taxon>
        <taxon>Lophotrochozoa</taxon>
        <taxon>Annelida</taxon>
        <taxon>Polychaeta</taxon>
        <taxon>Polychaeta incertae sedis</taxon>
        <taxon>Dinophilidae</taxon>
        <taxon>Dimorphilus</taxon>
    </lineage>
</organism>
<name>A0A7I8V9N7_9ANNE</name>
<sequence length="893" mass="104221">MNDNTDHSTHENDSCENGLDNYRMENSATPNSSFKEDDQSILCQICRVSIKTNYSKKHFKSIGHTVTSEMQRLLQEKNVPVSDKFQCVYHLERDGYPTADYLLRHVKSYHRDMFDQIRNAAGIHDEEVAEANHSLTEECTSLGMEEVEKYIREEIVSEADEKPSIDNGSSEVSRPIPKRTFYSCKKCDKRCFKYADASKHVAKEHDIPRSMAYKHIFCPKGSGLNSKQVKARENLLRVYKSREPKNVKYVEKCLSLEHQRYKEFPKNADDGKTKLFCSFCDLKCDVPSMSLHIYSQKHSLCFFTEDYRKKNSITDKFEHYAESAVQTRNFDVSITDSDPPPIEENSPIIEEKSPEETKKEILKKKFRGKYITKNSIPGSWQYNVRLLKMHAKRPYSQTYVDTERLTLDYYESFEPKNYEYVVKMLDLEKQKIYEKQQALGTNKSQPISAIHQRCKYCSKSMAFYEYKRHVFGMLHSRQFFTEEFRKDYAVAESFTPYTPEEIQQENAKRFPVDGVKFVYRSLSNDVPTNDNNMDDSPTERPSRKRKNAWLEQSGEWELGQEDNSRVFSRAGRGQNSRNPEEGQSSNKFDEINISPKRRFIEPQAKNELTESKIQLIKRINSAQCKLAKLSEKILTDEERTLKKNDIESLLAVFESNIDGVLITKKLDRSPGARLRNLSSDDPNELRKEEFFGSLRLNMNKSAFNMNNNNGSEEPRKNSQAKNTARKSTSSYVPQIANQEQKMSDDEEEEEDNDDDDAPTVSVETKRKDLKGRRGPSEEHRFISPPPPLLNMDYHRGGPSGSYFRDYRDPYYDYFYRGNGRRSEEYYPPPPPPGYYMPYYRGYEPRRHSDFYPNRDQRKDENKRSSLHNYKDVEVIDGEGKRSSSVVKIEVDSD</sequence>
<feature type="region of interest" description="Disordered" evidence="2">
    <location>
        <begin position="701"/>
        <end position="806"/>
    </location>
</feature>
<feature type="compositionally biased region" description="Acidic residues" evidence="2">
    <location>
        <begin position="744"/>
        <end position="757"/>
    </location>
</feature>
<dbReference type="AlphaFoldDB" id="A0A7I8V9N7"/>
<evidence type="ECO:0000313" key="4">
    <source>
        <dbReference type="EMBL" id="CAD5112959.1"/>
    </source>
</evidence>